<keyword evidence="4" id="KW-1185">Reference proteome</keyword>
<name>Q4N733_THEPA</name>
<dbReference type="Proteomes" id="UP000001949">
    <property type="component" value="Unassembled WGS sequence"/>
</dbReference>
<accession>Q4N733</accession>
<feature type="region of interest" description="Disordered" evidence="1">
    <location>
        <begin position="617"/>
        <end position="644"/>
    </location>
</feature>
<dbReference type="KEGG" id="tpv:TP01_0987"/>
<keyword evidence="2" id="KW-0732">Signal</keyword>
<protein>
    <submittedName>
        <fullName evidence="3">Uncharacterized protein</fullName>
    </submittedName>
</protein>
<sequence length="995" mass="113825">MRLIYSLFFLFGLFSDSFVRASDPVLDLDFYNPDEVKLTLNVEGDYKVETFEPVGTSFSNVSVMGSPLFSGQTVKVTKVQAYSVKGLCQLVKVFFDPPTTPYAVFERWTTRFFLVQRPQFDTDLGLFRLGTYKNYLSFGLDINNKNNPRSLYSVKEDLVDGVVTHVFTPTLSDTKIHKLLFDGKIVFESPTESLTKVTASQKNGSFVLVSLDTLKGTLTGKKFFSMVNNNWNEVDVYKYNEVLRTLHPDAVENLTLDVNSPEESKYKVDKDYDRGLTTVTYTPQSKYHVVKVSAGGQELWSSTFDRATEVVSVLLQDEVVSVRVTTKDLYGASVHVNFKKVSDKFVRLSDKEFSDHLADLQQQAGESRTEPEHPTPHVLDLSNPSRDFNVQLSSEQLVKYRRLTPKEGVLVSKVMNGTSELWVAPKDTTLEYLKVFLNKEGAPALYQLYAVGPNNEPVVDSKYDLGNNLWWVFHHSQLNTFLKDLRDAPTLSHAVELDFKPGFDLQHTKMDEYSTLGVGTTSYTAEDQHYFSRVSWNGLSLFVKNDQPKFSPVNATLYKNPQGDFRLVELGGFNDDGEWHTEYFRWDGSRFTPQTRAKFLVNFDTLKKSSVLSGAGVLGQEPSMESDEETPSEPETLPETGPEPATFVYNLDTSDFDNKYVSYVGGAENGYYFDSYVPRDGILFGDVKGPNNFLYTHGGGRYVLMAKFYIVHQKFLGAVLKTVGSLYRTQEVTFYYTYEDDKWSYSTNKTHFVNVLASELRYSKEKKEEYEKYLKTEEEYNKVMEKLRTKEEKAKKKEEDKARKEREKEEDAERVKDKLSKKTQLYSEMVKMEEEKPPELPEVPEHTPEELEQMEQPYGEEKFTVESELLYYDFKAPKDNKLVHTKDFQSNGLPALDATPVAGKFFHILSFNGRRLWVSTSTRRCTNLQLFYDEGELMGAVLRVTVSRKGKLKTGEDFDYLFVTEGELKVVDVGDFNKLANVRFQRAALTQLSRA</sequence>
<comment type="caution">
    <text evidence="3">The sequence shown here is derived from an EMBL/GenBank/DDBJ whole genome shotgun (WGS) entry which is preliminary data.</text>
</comment>
<dbReference type="RefSeq" id="XP_766508.1">
    <property type="nucleotide sequence ID" value="XM_761415.1"/>
</dbReference>
<evidence type="ECO:0000313" key="4">
    <source>
        <dbReference type="Proteomes" id="UP000001949"/>
    </source>
</evidence>
<dbReference type="InterPro" id="IPR007480">
    <property type="entry name" value="DUF529"/>
</dbReference>
<dbReference type="EMBL" id="AAGK01000001">
    <property type="protein sequence ID" value="EAN34225.1"/>
    <property type="molecule type" value="Genomic_DNA"/>
</dbReference>
<gene>
    <name evidence="3" type="ordered locus">TP01_0987</name>
</gene>
<dbReference type="InParanoid" id="Q4N733"/>
<feature type="compositionally biased region" description="Low complexity" evidence="1">
    <location>
        <begin position="633"/>
        <end position="644"/>
    </location>
</feature>
<dbReference type="AlphaFoldDB" id="Q4N733"/>
<evidence type="ECO:0000313" key="3">
    <source>
        <dbReference type="EMBL" id="EAN34225.1"/>
    </source>
</evidence>
<feature type="signal peptide" evidence="2">
    <location>
        <begin position="1"/>
        <end position="21"/>
    </location>
</feature>
<proteinExistence type="predicted"/>
<reference evidence="3 4" key="1">
    <citation type="journal article" date="2005" name="Science">
        <title>Genome sequence of Theileria parva, a bovine pathogen that transforms lymphocytes.</title>
        <authorList>
            <person name="Gardner M.J."/>
            <person name="Bishop R."/>
            <person name="Shah T."/>
            <person name="de Villiers E.P."/>
            <person name="Carlton J.M."/>
            <person name="Hall N."/>
            <person name="Ren Q."/>
            <person name="Paulsen I.T."/>
            <person name="Pain A."/>
            <person name="Berriman M."/>
            <person name="Wilson R.J.M."/>
            <person name="Sato S."/>
            <person name="Ralph S.A."/>
            <person name="Mann D.J."/>
            <person name="Xiong Z."/>
            <person name="Shallom S.J."/>
            <person name="Weidman J."/>
            <person name="Jiang L."/>
            <person name="Lynn J."/>
            <person name="Weaver B."/>
            <person name="Shoaibi A."/>
            <person name="Domingo A.R."/>
            <person name="Wasawo D."/>
            <person name="Crabtree J."/>
            <person name="Wortman J.R."/>
            <person name="Haas B."/>
            <person name="Angiuoli S.V."/>
            <person name="Creasy T.H."/>
            <person name="Lu C."/>
            <person name="Suh B."/>
            <person name="Silva J.C."/>
            <person name="Utterback T.R."/>
            <person name="Feldblyum T.V."/>
            <person name="Pertea M."/>
            <person name="Allen J."/>
            <person name="Nierman W.C."/>
            <person name="Taracha E.L.N."/>
            <person name="Salzberg S.L."/>
            <person name="White O.R."/>
            <person name="Fitzhugh H.A."/>
            <person name="Morzaria S."/>
            <person name="Venter J.C."/>
            <person name="Fraser C.M."/>
            <person name="Nene V."/>
        </authorList>
    </citation>
    <scope>NUCLEOTIDE SEQUENCE [LARGE SCALE GENOMIC DNA]</scope>
    <source>
        <strain evidence="3 4">Muguga</strain>
    </source>
</reference>
<dbReference type="OMA" id="AGKFFHI"/>
<organism evidence="3 4">
    <name type="scientific">Theileria parva</name>
    <name type="common">East coast fever infection agent</name>
    <dbReference type="NCBI Taxonomy" id="5875"/>
    <lineage>
        <taxon>Eukaryota</taxon>
        <taxon>Sar</taxon>
        <taxon>Alveolata</taxon>
        <taxon>Apicomplexa</taxon>
        <taxon>Aconoidasida</taxon>
        <taxon>Piroplasmida</taxon>
        <taxon>Theileriidae</taxon>
        <taxon>Theileria</taxon>
    </lineage>
</organism>
<dbReference type="GeneID" id="3503410"/>
<evidence type="ECO:0000256" key="2">
    <source>
        <dbReference type="SAM" id="SignalP"/>
    </source>
</evidence>
<feature type="chain" id="PRO_5004241655" evidence="2">
    <location>
        <begin position="22"/>
        <end position="995"/>
    </location>
</feature>
<feature type="region of interest" description="Disordered" evidence="1">
    <location>
        <begin position="360"/>
        <end position="385"/>
    </location>
</feature>
<dbReference type="VEuPathDB" id="PiroplasmaDB:TpMuguga_01g00987"/>
<dbReference type="Pfam" id="PF04385">
    <property type="entry name" value="FAINT"/>
    <property type="match status" value="1"/>
</dbReference>
<feature type="region of interest" description="Disordered" evidence="1">
    <location>
        <begin position="790"/>
        <end position="818"/>
    </location>
</feature>
<evidence type="ECO:0000256" key="1">
    <source>
        <dbReference type="SAM" id="MobiDB-lite"/>
    </source>
</evidence>
<dbReference type="STRING" id="5875.Q4N733"/>